<reference evidence="2" key="1">
    <citation type="submission" date="2017-02" db="EMBL/GenBank/DDBJ databases">
        <title>SMRT sequencing of the wild medicinal fungus Ophiocordyceps sinensis mitochondrial genome reveals phylogenetic relationship and depicts a genome-wide modification map.</title>
        <authorList>
            <person name="Liu D."/>
            <person name="Kang X."/>
            <person name="Hu L."/>
        </authorList>
    </citation>
    <scope>NUCLEOTIDE SEQUENCE</scope>
</reference>
<reference evidence="3" key="2">
    <citation type="submission" date="2018-05" db="EMBL/GenBank/DDBJ databases">
        <authorList>
            <person name="Zhang Y."/>
        </authorList>
    </citation>
    <scope>NUCLEOTIDE SEQUENCE</scope>
</reference>
<dbReference type="EMBL" id="MH400233">
    <property type="protein sequence ID" value="QDH07224.1"/>
    <property type="molecule type" value="Genomic_DNA"/>
</dbReference>
<dbReference type="EMBL" id="KY622006">
    <property type="protein sequence ID" value="ARF03430.1"/>
    <property type="molecule type" value="Genomic_DNA"/>
</dbReference>
<dbReference type="RefSeq" id="YP_009364362.1">
    <property type="nucleotide sequence ID" value="NC_034659.1"/>
</dbReference>
<feature type="transmembrane region" description="Helical" evidence="1">
    <location>
        <begin position="133"/>
        <end position="152"/>
    </location>
</feature>
<keyword evidence="1" id="KW-0472">Membrane</keyword>
<accession>A0A1W5T0I7</accession>
<feature type="transmembrane region" description="Helical" evidence="1">
    <location>
        <begin position="47"/>
        <end position="69"/>
    </location>
</feature>
<dbReference type="AlphaFoldDB" id="A0A1W5T0I7"/>
<feature type="transmembrane region" description="Helical" evidence="1">
    <location>
        <begin position="6"/>
        <end position="26"/>
    </location>
</feature>
<sequence length="308" mass="34006">MIFNNFNLYIIIPSTIFFYCLFQGYFSLHNIKNLLHSYPWIATTFKLLAWLLLICLLLYLFTGTVYAMAPEECDLAKPEVKVITGDLSNSVHIKDSNIIIPNAVATGLTNLGTGAAVAAGLKIYKYVGGRPTAKIGAAIVGGVAAAAIVVGANATNSILQKNADSTASLQSKNTTTPPRSYHPGSSDGPAAFSIEPSADIDIVMALLNSSFILQFCILYLIWTLLVIYIANRVVDNKWDLRYIKTIFGERIHYFVIKSLTYTSKTNKIWLMVIFILLFISSLASLYFSYFILNNIDIISEIVQQSKGK</sequence>
<feature type="transmembrane region" description="Helical" evidence="1">
    <location>
        <begin position="211"/>
        <end position="231"/>
    </location>
</feature>
<name>A0A1W5T0I7_9HYPO</name>
<keyword evidence="1" id="KW-1133">Transmembrane helix</keyword>
<keyword evidence="2" id="KW-0496">Mitochondrion</keyword>
<evidence type="ECO:0000313" key="2">
    <source>
        <dbReference type="EMBL" id="ARF03430.1"/>
    </source>
</evidence>
<organism evidence="2">
    <name type="scientific">Ophiocordyceps sinensis</name>
    <dbReference type="NCBI Taxonomy" id="72228"/>
    <lineage>
        <taxon>Eukaryota</taxon>
        <taxon>Fungi</taxon>
        <taxon>Dikarya</taxon>
        <taxon>Ascomycota</taxon>
        <taxon>Pezizomycotina</taxon>
        <taxon>Sordariomycetes</taxon>
        <taxon>Hypocreomycetidae</taxon>
        <taxon>Hypocreales</taxon>
        <taxon>Ophiocordycipitaceae</taxon>
        <taxon>Ophiocordyceps</taxon>
    </lineage>
</organism>
<keyword evidence="1" id="KW-0812">Transmembrane</keyword>
<gene>
    <name evidence="2" type="primary">orf308</name>
</gene>
<feature type="transmembrane region" description="Helical" evidence="1">
    <location>
        <begin position="98"/>
        <end position="121"/>
    </location>
</feature>
<dbReference type="GeneID" id="32888821"/>
<feature type="transmembrane region" description="Helical" evidence="1">
    <location>
        <begin position="268"/>
        <end position="292"/>
    </location>
</feature>
<geneLocation type="mitochondrion" evidence="2"/>
<evidence type="ECO:0000313" key="3">
    <source>
        <dbReference type="EMBL" id="QDH07224.1"/>
    </source>
</evidence>
<evidence type="ECO:0000256" key="1">
    <source>
        <dbReference type="SAM" id="Phobius"/>
    </source>
</evidence>
<proteinExistence type="predicted"/>
<protein>
    <submittedName>
        <fullName evidence="2">Uncharacterized protein</fullName>
    </submittedName>
</protein>